<name>A0A401YV11_9ACTN</name>
<dbReference type="InterPro" id="IPR014284">
    <property type="entry name" value="RNA_pol_sigma-70_dom"/>
</dbReference>
<evidence type="ECO:0000256" key="3">
    <source>
        <dbReference type="ARBA" id="ARBA00023082"/>
    </source>
</evidence>
<feature type="domain" description="RNA polymerase sigma-70 region 2" evidence="7">
    <location>
        <begin position="14"/>
        <end position="79"/>
    </location>
</feature>
<evidence type="ECO:0000256" key="2">
    <source>
        <dbReference type="ARBA" id="ARBA00023015"/>
    </source>
</evidence>
<dbReference type="Proteomes" id="UP000286931">
    <property type="component" value="Unassembled WGS sequence"/>
</dbReference>
<evidence type="ECO:0000256" key="5">
    <source>
        <dbReference type="ARBA" id="ARBA00023163"/>
    </source>
</evidence>
<dbReference type="InterPro" id="IPR039425">
    <property type="entry name" value="RNA_pol_sigma-70-like"/>
</dbReference>
<evidence type="ECO:0000259" key="7">
    <source>
        <dbReference type="Pfam" id="PF04542"/>
    </source>
</evidence>
<dbReference type="NCBIfam" id="TIGR02983">
    <property type="entry name" value="SigE-fam_strep"/>
    <property type="match status" value="1"/>
</dbReference>
<comment type="similarity">
    <text evidence="1">Belongs to the sigma-70 factor family. ECF subfamily.</text>
</comment>
<feature type="region of interest" description="Disordered" evidence="6">
    <location>
        <begin position="167"/>
        <end position="189"/>
    </location>
</feature>
<dbReference type="NCBIfam" id="TIGR02937">
    <property type="entry name" value="sigma70-ECF"/>
    <property type="match status" value="1"/>
</dbReference>
<dbReference type="InterPro" id="IPR036388">
    <property type="entry name" value="WH-like_DNA-bd_sf"/>
</dbReference>
<dbReference type="InterPro" id="IPR013324">
    <property type="entry name" value="RNA_pol_sigma_r3/r4-like"/>
</dbReference>
<feature type="domain" description="RNA polymerase sigma factor 70 region 4 type 2" evidence="8">
    <location>
        <begin position="106"/>
        <end position="156"/>
    </location>
</feature>
<evidence type="ECO:0000259" key="8">
    <source>
        <dbReference type="Pfam" id="PF08281"/>
    </source>
</evidence>
<dbReference type="OrthoDB" id="3678480at2"/>
<dbReference type="Pfam" id="PF04542">
    <property type="entry name" value="Sigma70_r2"/>
    <property type="match status" value="1"/>
</dbReference>
<protein>
    <submittedName>
        <fullName evidence="9">RNA polymerase sigma factor</fullName>
    </submittedName>
</protein>
<dbReference type="PANTHER" id="PTHR43133:SF50">
    <property type="entry name" value="ECF RNA POLYMERASE SIGMA FACTOR SIGM"/>
    <property type="match status" value="1"/>
</dbReference>
<gene>
    <name evidence="9" type="ORF">EHYA_06134</name>
</gene>
<dbReference type="RefSeq" id="WP_126640313.1">
    <property type="nucleotide sequence ID" value="NZ_BIFH01000027.1"/>
</dbReference>
<comment type="caution">
    <text evidence="9">The sequence shown here is derived from an EMBL/GenBank/DDBJ whole genome shotgun (WGS) entry which is preliminary data.</text>
</comment>
<dbReference type="CDD" id="cd06171">
    <property type="entry name" value="Sigma70_r4"/>
    <property type="match status" value="1"/>
</dbReference>
<keyword evidence="10" id="KW-1185">Reference proteome</keyword>
<evidence type="ECO:0000313" key="10">
    <source>
        <dbReference type="Proteomes" id="UP000286931"/>
    </source>
</evidence>
<proteinExistence type="inferred from homology"/>
<dbReference type="AlphaFoldDB" id="A0A401YV11"/>
<dbReference type="InterPro" id="IPR013325">
    <property type="entry name" value="RNA_pol_sigma_r2"/>
</dbReference>
<dbReference type="InterPro" id="IPR014325">
    <property type="entry name" value="RNA_pol_sigma-E_actinobac"/>
</dbReference>
<dbReference type="EMBL" id="BIFH01000027">
    <property type="protein sequence ID" value="GCD98427.1"/>
    <property type="molecule type" value="Genomic_DNA"/>
</dbReference>
<keyword evidence="3" id="KW-0731">Sigma factor</keyword>
<dbReference type="GO" id="GO:0006352">
    <property type="term" value="P:DNA-templated transcription initiation"/>
    <property type="evidence" value="ECO:0007669"/>
    <property type="project" value="InterPro"/>
</dbReference>
<dbReference type="Pfam" id="PF08281">
    <property type="entry name" value="Sigma70_r4_2"/>
    <property type="match status" value="1"/>
</dbReference>
<dbReference type="InterPro" id="IPR013249">
    <property type="entry name" value="RNA_pol_sigma70_r4_t2"/>
</dbReference>
<dbReference type="Gene3D" id="1.10.10.10">
    <property type="entry name" value="Winged helix-like DNA-binding domain superfamily/Winged helix DNA-binding domain"/>
    <property type="match status" value="1"/>
</dbReference>
<evidence type="ECO:0000313" key="9">
    <source>
        <dbReference type="EMBL" id="GCD98427.1"/>
    </source>
</evidence>
<keyword evidence="5" id="KW-0804">Transcription</keyword>
<accession>A0A401YV11</accession>
<sequence>MRSQREEDEFRVFVEARRTALVRTAYLLCGDRDEAEDLAQATLTKAYTSWARVFAAQSPDAYVRRIMVNTHLSRVRVRRVTHFLTDRLPDRAGPDSTGAVAERSVLMAALGRLPAGRRAAVVLRYWEDRPESEVAQILGCAVGTVRSQTFKGLAQLRKDPQLAELIPYQTETPSTSDTEVRPWPTTAPH</sequence>
<dbReference type="GO" id="GO:0016987">
    <property type="term" value="F:sigma factor activity"/>
    <property type="evidence" value="ECO:0007669"/>
    <property type="project" value="UniProtKB-KW"/>
</dbReference>
<organism evidence="9 10">
    <name type="scientific">Embleya hyalina</name>
    <dbReference type="NCBI Taxonomy" id="516124"/>
    <lineage>
        <taxon>Bacteria</taxon>
        <taxon>Bacillati</taxon>
        <taxon>Actinomycetota</taxon>
        <taxon>Actinomycetes</taxon>
        <taxon>Kitasatosporales</taxon>
        <taxon>Streptomycetaceae</taxon>
        <taxon>Embleya</taxon>
    </lineage>
</organism>
<keyword evidence="2" id="KW-0805">Transcription regulation</keyword>
<dbReference type="Gene3D" id="1.10.1740.10">
    <property type="match status" value="1"/>
</dbReference>
<dbReference type="SUPFAM" id="SSF88946">
    <property type="entry name" value="Sigma2 domain of RNA polymerase sigma factors"/>
    <property type="match status" value="1"/>
</dbReference>
<dbReference type="GO" id="GO:0003677">
    <property type="term" value="F:DNA binding"/>
    <property type="evidence" value="ECO:0007669"/>
    <property type="project" value="UniProtKB-KW"/>
</dbReference>
<dbReference type="PANTHER" id="PTHR43133">
    <property type="entry name" value="RNA POLYMERASE ECF-TYPE SIGMA FACTO"/>
    <property type="match status" value="1"/>
</dbReference>
<evidence type="ECO:0000256" key="4">
    <source>
        <dbReference type="ARBA" id="ARBA00023125"/>
    </source>
</evidence>
<evidence type="ECO:0000256" key="6">
    <source>
        <dbReference type="SAM" id="MobiDB-lite"/>
    </source>
</evidence>
<keyword evidence="4" id="KW-0238">DNA-binding</keyword>
<evidence type="ECO:0000256" key="1">
    <source>
        <dbReference type="ARBA" id="ARBA00010641"/>
    </source>
</evidence>
<dbReference type="SUPFAM" id="SSF88659">
    <property type="entry name" value="Sigma3 and sigma4 domains of RNA polymerase sigma factors"/>
    <property type="match status" value="1"/>
</dbReference>
<dbReference type="InterPro" id="IPR007627">
    <property type="entry name" value="RNA_pol_sigma70_r2"/>
</dbReference>
<reference evidence="9 10" key="1">
    <citation type="submission" date="2018-12" db="EMBL/GenBank/DDBJ databases">
        <title>Draft genome sequence of Embleya hyalina NBRC 13850T.</title>
        <authorList>
            <person name="Komaki H."/>
            <person name="Hosoyama A."/>
            <person name="Kimura A."/>
            <person name="Ichikawa N."/>
            <person name="Tamura T."/>
        </authorList>
    </citation>
    <scope>NUCLEOTIDE SEQUENCE [LARGE SCALE GENOMIC DNA]</scope>
    <source>
        <strain evidence="9 10">NBRC 13850</strain>
    </source>
</reference>